<proteinExistence type="predicted"/>
<dbReference type="Pfam" id="PF00753">
    <property type="entry name" value="Lactamase_B"/>
    <property type="match status" value="1"/>
</dbReference>
<name>A0ABT3SNN1_9MYCO</name>
<dbReference type="InterPro" id="IPR001279">
    <property type="entry name" value="Metallo-B-lactamas"/>
</dbReference>
<dbReference type="Proteomes" id="UP001300745">
    <property type="component" value="Unassembled WGS sequence"/>
</dbReference>
<dbReference type="Gene3D" id="3.60.15.10">
    <property type="entry name" value="Ribonuclease Z/Hydroxyacylglutathione hydrolase-like"/>
    <property type="match status" value="1"/>
</dbReference>
<protein>
    <recommendedName>
        <fullName evidence="1">Metallo-beta-lactamase domain-containing protein</fullName>
    </recommendedName>
</protein>
<dbReference type="InterPro" id="IPR036866">
    <property type="entry name" value="RibonucZ/Hydroxyglut_hydro"/>
</dbReference>
<organism evidence="2 3">
    <name type="scientific">Mycobacterium pinniadriaticum</name>
    <dbReference type="NCBI Taxonomy" id="2994102"/>
    <lineage>
        <taxon>Bacteria</taxon>
        <taxon>Bacillati</taxon>
        <taxon>Actinomycetota</taxon>
        <taxon>Actinomycetes</taxon>
        <taxon>Mycobacteriales</taxon>
        <taxon>Mycobacteriaceae</taxon>
        <taxon>Mycobacterium</taxon>
    </lineage>
</organism>
<feature type="domain" description="Metallo-beta-lactamase" evidence="1">
    <location>
        <begin position="87"/>
        <end position="144"/>
    </location>
</feature>
<comment type="caution">
    <text evidence="2">The sequence shown here is derived from an EMBL/GenBank/DDBJ whole genome shotgun (WGS) entry which is preliminary data.</text>
</comment>
<reference evidence="2 3" key="1">
    <citation type="submission" date="2022-11" db="EMBL/GenBank/DDBJ databases">
        <title>Mycobacterium sp. nov.</title>
        <authorList>
            <person name="Papic B."/>
            <person name="Spicic S."/>
            <person name="Duvnjak S."/>
        </authorList>
    </citation>
    <scope>NUCLEOTIDE SEQUENCE [LARGE SCALE GENOMIC DNA]</scope>
    <source>
        <strain evidence="2 3">CVI_P4</strain>
    </source>
</reference>
<keyword evidence="3" id="KW-1185">Reference proteome</keyword>
<evidence type="ECO:0000259" key="1">
    <source>
        <dbReference type="Pfam" id="PF00753"/>
    </source>
</evidence>
<evidence type="ECO:0000313" key="2">
    <source>
        <dbReference type="EMBL" id="MCX2941126.1"/>
    </source>
</evidence>
<dbReference type="EMBL" id="JAPJDO010000059">
    <property type="protein sequence ID" value="MCX2941126.1"/>
    <property type="molecule type" value="Genomic_DNA"/>
</dbReference>
<dbReference type="SUPFAM" id="SSF56281">
    <property type="entry name" value="Metallo-hydrolase/oxidoreductase"/>
    <property type="match status" value="1"/>
</dbReference>
<gene>
    <name evidence="2" type="ORF">ORI27_30995</name>
</gene>
<sequence length="157" mass="17082">MPEVTTYFDDDIIDVRLDDGSTRQFYWGDECSRLPDEDVDGKWRVRAQRAGGGPGVEGYVRAKTGLRESGLLRLAMVDVQQGDGLILQTPDDKVVFIDGGDNKLFARFVAAAFPGSSDGEPAVVDAMVITHGDADHFAGLSELRTSETLTEPVTNFV</sequence>
<accession>A0ABT3SNN1</accession>
<evidence type="ECO:0000313" key="3">
    <source>
        <dbReference type="Proteomes" id="UP001300745"/>
    </source>
</evidence>
<dbReference type="RefSeq" id="WP_266001032.1">
    <property type="nucleotide sequence ID" value="NZ_JAPJDN010000059.1"/>
</dbReference>